<sequence length="202" mass="22762">MNRWHFPLNLFKQATTLHKLVLWLLVTSLALLMLPLRMAQSLFLQQWIEQHAASIGLVAMACVGYLLSLGIRLGLSKMLEERQQGTMKQRIQEKIGALDHGERAVLREFILQGKSSIRMPIHHHSVADLLDHGILAQAGASEEYAIEGTVAPVKIAALARRHITRKVLRLPEEQLTEQQREHLLASRPEFAANLNRSGRHAA</sequence>
<proteinExistence type="predicted"/>
<dbReference type="InterPro" id="IPR025982">
    <property type="entry name" value="SieB"/>
</dbReference>
<keyword evidence="1" id="KW-0812">Transmembrane</keyword>
<accession>A0A4U1BLM0</accession>
<gene>
    <name evidence="2" type="ORF">FCL42_15295</name>
</gene>
<feature type="transmembrane region" description="Helical" evidence="1">
    <location>
        <begin position="55"/>
        <end position="75"/>
    </location>
</feature>
<dbReference type="OrthoDB" id="1347838at2"/>
<keyword evidence="1" id="KW-1133">Transmembrane helix</keyword>
<protein>
    <recommendedName>
        <fullName evidence="4">Superinfection exclusion protein B</fullName>
    </recommendedName>
</protein>
<evidence type="ECO:0000313" key="2">
    <source>
        <dbReference type="EMBL" id="TKB53041.1"/>
    </source>
</evidence>
<comment type="caution">
    <text evidence="2">The sequence shown here is derived from an EMBL/GenBank/DDBJ whole genome shotgun (WGS) entry which is preliminary data.</text>
</comment>
<evidence type="ECO:0000256" key="1">
    <source>
        <dbReference type="SAM" id="Phobius"/>
    </source>
</evidence>
<dbReference type="RefSeq" id="WP_136864293.1">
    <property type="nucleotide sequence ID" value="NZ_SWCJ01000013.1"/>
</dbReference>
<dbReference type="Proteomes" id="UP000305675">
    <property type="component" value="Unassembled WGS sequence"/>
</dbReference>
<evidence type="ECO:0000313" key="3">
    <source>
        <dbReference type="Proteomes" id="UP000305675"/>
    </source>
</evidence>
<reference evidence="2 3" key="1">
    <citation type="submission" date="2019-04" db="EMBL/GenBank/DDBJ databases">
        <authorList>
            <person name="Hwang J.C."/>
        </authorList>
    </citation>
    <scope>NUCLEOTIDE SEQUENCE [LARGE SCALE GENOMIC DNA]</scope>
    <source>
        <strain evidence="2 3">IMCC35002</strain>
    </source>
</reference>
<dbReference type="AlphaFoldDB" id="A0A4U1BLM0"/>
<evidence type="ECO:0008006" key="4">
    <source>
        <dbReference type="Google" id="ProtNLM"/>
    </source>
</evidence>
<dbReference type="Pfam" id="PF14163">
    <property type="entry name" value="SieB"/>
    <property type="match status" value="1"/>
</dbReference>
<dbReference type="EMBL" id="SWCJ01000013">
    <property type="protein sequence ID" value="TKB53041.1"/>
    <property type="molecule type" value="Genomic_DNA"/>
</dbReference>
<keyword evidence="1" id="KW-0472">Membrane</keyword>
<organism evidence="2 3">
    <name type="scientific">Ferrimonas aestuarii</name>
    <dbReference type="NCBI Taxonomy" id="2569539"/>
    <lineage>
        <taxon>Bacteria</taxon>
        <taxon>Pseudomonadati</taxon>
        <taxon>Pseudomonadota</taxon>
        <taxon>Gammaproteobacteria</taxon>
        <taxon>Alteromonadales</taxon>
        <taxon>Ferrimonadaceae</taxon>
        <taxon>Ferrimonas</taxon>
    </lineage>
</organism>
<name>A0A4U1BLM0_9GAMM</name>
<keyword evidence="3" id="KW-1185">Reference proteome</keyword>